<protein>
    <submittedName>
        <fullName evidence="1">Uncharacterized protein</fullName>
    </submittedName>
</protein>
<proteinExistence type="predicted"/>
<evidence type="ECO:0000313" key="2">
    <source>
        <dbReference type="Proteomes" id="UP000078492"/>
    </source>
</evidence>
<evidence type="ECO:0000313" key="1">
    <source>
        <dbReference type="EMBL" id="KYN17393.1"/>
    </source>
</evidence>
<keyword evidence="2" id="KW-1185">Reference proteome</keyword>
<gene>
    <name evidence="1" type="ORF">ALC57_10369</name>
</gene>
<dbReference type="EMBL" id="KQ980167">
    <property type="protein sequence ID" value="KYN17393.1"/>
    <property type="molecule type" value="Genomic_DNA"/>
</dbReference>
<organism evidence="1 2">
    <name type="scientific">Trachymyrmex cornetzi</name>
    <dbReference type="NCBI Taxonomy" id="471704"/>
    <lineage>
        <taxon>Eukaryota</taxon>
        <taxon>Metazoa</taxon>
        <taxon>Ecdysozoa</taxon>
        <taxon>Arthropoda</taxon>
        <taxon>Hexapoda</taxon>
        <taxon>Insecta</taxon>
        <taxon>Pterygota</taxon>
        <taxon>Neoptera</taxon>
        <taxon>Endopterygota</taxon>
        <taxon>Hymenoptera</taxon>
        <taxon>Apocrita</taxon>
        <taxon>Aculeata</taxon>
        <taxon>Formicoidea</taxon>
        <taxon>Formicidae</taxon>
        <taxon>Myrmicinae</taxon>
        <taxon>Trachymyrmex</taxon>
    </lineage>
</organism>
<name>A0A195DWY5_9HYME</name>
<dbReference type="Proteomes" id="UP000078492">
    <property type="component" value="Unassembled WGS sequence"/>
</dbReference>
<dbReference type="AlphaFoldDB" id="A0A195DWY5"/>
<reference evidence="1 2" key="1">
    <citation type="submission" date="2015-09" db="EMBL/GenBank/DDBJ databases">
        <title>Trachymyrmex cornetzi WGS genome.</title>
        <authorList>
            <person name="Nygaard S."/>
            <person name="Hu H."/>
            <person name="Boomsma J."/>
            <person name="Zhang G."/>
        </authorList>
    </citation>
    <scope>NUCLEOTIDE SEQUENCE [LARGE SCALE GENOMIC DNA]</scope>
    <source>
        <strain evidence="1">Tcor2-1</strain>
        <tissue evidence="1">Whole body</tissue>
    </source>
</reference>
<accession>A0A195DWY5</accession>
<sequence>MSLPRPRLDYALTVGPLLLALLAFTMFHHCVPTVSGKYIKFCVFVYPATGLPESPLLGNGNGERRRAPARWTRRVASRIARNGRFCLYAPQRRCRCHRPAWSSSSRDRLSCSVSLDVRHYRTLVSVCFTICLENIDYHRRRSRAIGFNFTNSPIVLHDSRSSFLETNTVRLVDAIFFIFVYRQVGSVKEYAPSISSRLTDREVDSQVQLTAKASQQFRSDATRRATLQTDETHVMVYLTIQRCSFIPHRARPRPRALVRVGSP</sequence>